<dbReference type="GO" id="GO:0005737">
    <property type="term" value="C:cytoplasm"/>
    <property type="evidence" value="ECO:0007669"/>
    <property type="project" value="UniProtKB-SubCell"/>
</dbReference>
<dbReference type="GO" id="GO:0016787">
    <property type="term" value="F:hydrolase activity"/>
    <property type="evidence" value="ECO:0007669"/>
    <property type="project" value="UniProtKB-KW"/>
</dbReference>
<dbReference type="InterPro" id="IPR052365">
    <property type="entry name" value="THEM4/THEM5_acyl-CoA_thioest"/>
</dbReference>
<keyword evidence="4" id="KW-1003">Cell membrane</keyword>
<keyword evidence="26" id="KW-1185">Reference proteome</keyword>
<keyword evidence="10" id="KW-0443">Lipid metabolism</keyword>
<dbReference type="GO" id="GO:0006631">
    <property type="term" value="P:fatty acid metabolic process"/>
    <property type="evidence" value="ECO:0007669"/>
    <property type="project" value="UniProtKB-KW"/>
</dbReference>
<comment type="similarity">
    <text evidence="15">Belongs to the THEM4/THEM5 thioesterase family.</text>
</comment>
<keyword evidence="5" id="KW-0963">Cytoplasm</keyword>
<comment type="catalytic activity">
    <reaction evidence="23">
        <text>tetradecanoyl-CoA + H2O = tetradecanoate + CoA + H(+)</text>
        <dbReference type="Rhea" id="RHEA:40119"/>
        <dbReference type="ChEBI" id="CHEBI:15377"/>
        <dbReference type="ChEBI" id="CHEBI:15378"/>
        <dbReference type="ChEBI" id="CHEBI:30807"/>
        <dbReference type="ChEBI" id="CHEBI:57287"/>
        <dbReference type="ChEBI" id="CHEBI:57385"/>
    </reaction>
    <physiologicalReaction direction="left-to-right" evidence="23">
        <dbReference type="Rhea" id="RHEA:40120"/>
    </physiologicalReaction>
</comment>
<evidence type="ECO:0000256" key="17">
    <source>
        <dbReference type="ARBA" id="ARBA00040123"/>
    </source>
</evidence>
<name>A0A3G9J1I4_9ACTN</name>
<comment type="catalytic activity">
    <reaction evidence="19">
        <text>octanoyl-CoA + H2O = octanoate + CoA + H(+)</text>
        <dbReference type="Rhea" id="RHEA:30143"/>
        <dbReference type="ChEBI" id="CHEBI:15377"/>
        <dbReference type="ChEBI" id="CHEBI:15378"/>
        <dbReference type="ChEBI" id="CHEBI:25646"/>
        <dbReference type="ChEBI" id="CHEBI:57287"/>
        <dbReference type="ChEBI" id="CHEBI:57386"/>
    </reaction>
    <physiologicalReaction direction="left-to-right" evidence="19">
        <dbReference type="Rhea" id="RHEA:30144"/>
    </physiologicalReaction>
</comment>
<organism evidence="25 26">
    <name type="scientific">Nocardioides baekrokdamisoli</name>
    <dbReference type="NCBI Taxonomy" id="1804624"/>
    <lineage>
        <taxon>Bacteria</taxon>
        <taxon>Bacillati</taxon>
        <taxon>Actinomycetota</taxon>
        <taxon>Actinomycetes</taxon>
        <taxon>Propionibacteriales</taxon>
        <taxon>Nocardioidaceae</taxon>
        <taxon>Nocardioides</taxon>
    </lineage>
</organism>
<dbReference type="GO" id="GO:0016020">
    <property type="term" value="C:membrane"/>
    <property type="evidence" value="ECO:0007669"/>
    <property type="project" value="UniProtKB-SubCell"/>
</dbReference>
<keyword evidence="7" id="KW-0378">Hydrolase</keyword>
<dbReference type="SUPFAM" id="SSF54637">
    <property type="entry name" value="Thioesterase/thiol ester dehydrase-isomerase"/>
    <property type="match status" value="1"/>
</dbReference>
<keyword evidence="8" id="KW-0276">Fatty acid metabolism</keyword>
<feature type="domain" description="Thioesterase" evidence="24">
    <location>
        <begin position="124"/>
        <end position="196"/>
    </location>
</feature>
<evidence type="ECO:0000256" key="18">
    <source>
        <dbReference type="ARBA" id="ARBA00043210"/>
    </source>
</evidence>
<keyword evidence="11" id="KW-0472">Membrane</keyword>
<evidence type="ECO:0000256" key="11">
    <source>
        <dbReference type="ARBA" id="ARBA00023136"/>
    </source>
</evidence>
<evidence type="ECO:0000256" key="12">
    <source>
        <dbReference type="ARBA" id="ARBA00023273"/>
    </source>
</evidence>
<comment type="catalytic activity">
    <reaction evidence="13">
        <text>(5Z,8Z,11Z,14Z)-eicosatetraenoyl-CoA + H2O = (5Z,8Z,11Z,14Z)-eicosatetraenoate + CoA + H(+)</text>
        <dbReference type="Rhea" id="RHEA:40151"/>
        <dbReference type="ChEBI" id="CHEBI:15377"/>
        <dbReference type="ChEBI" id="CHEBI:15378"/>
        <dbReference type="ChEBI" id="CHEBI:32395"/>
        <dbReference type="ChEBI" id="CHEBI:57287"/>
        <dbReference type="ChEBI" id="CHEBI:57368"/>
    </reaction>
    <physiologicalReaction direction="left-to-right" evidence="13">
        <dbReference type="Rhea" id="RHEA:40152"/>
    </physiologicalReaction>
</comment>
<evidence type="ECO:0000256" key="21">
    <source>
        <dbReference type="ARBA" id="ARBA00047969"/>
    </source>
</evidence>
<dbReference type="KEGG" id="nbe:Back2_28000"/>
<evidence type="ECO:0000256" key="2">
    <source>
        <dbReference type="ARBA" id="ARBA00004496"/>
    </source>
</evidence>
<evidence type="ECO:0000256" key="9">
    <source>
        <dbReference type="ARBA" id="ARBA00022946"/>
    </source>
</evidence>
<dbReference type="Gene3D" id="3.10.129.10">
    <property type="entry name" value="Hotdog Thioesterase"/>
    <property type="match status" value="1"/>
</dbReference>
<evidence type="ECO:0000256" key="4">
    <source>
        <dbReference type="ARBA" id="ARBA00022475"/>
    </source>
</evidence>
<evidence type="ECO:0000313" key="26">
    <source>
        <dbReference type="Proteomes" id="UP000271573"/>
    </source>
</evidence>
<evidence type="ECO:0000256" key="15">
    <source>
        <dbReference type="ARBA" id="ARBA00038456"/>
    </source>
</evidence>
<evidence type="ECO:0000256" key="7">
    <source>
        <dbReference type="ARBA" id="ARBA00022801"/>
    </source>
</evidence>
<evidence type="ECO:0000313" key="25">
    <source>
        <dbReference type="EMBL" id="BBH18513.1"/>
    </source>
</evidence>
<dbReference type="InterPro" id="IPR006683">
    <property type="entry name" value="Thioestr_dom"/>
</dbReference>
<proteinExistence type="inferred from homology"/>
<protein>
    <recommendedName>
        <fullName evidence="17">Acyl-coenzyme A thioesterase THEM4</fullName>
        <ecNumber evidence="16">3.1.2.2</ecNumber>
    </recommendedName>
    <alternativeName>
        <fullName evidence="18">Thioesterase superfamily member 4</fullName>
    </alternativeName>
</protein>
<keyword evidence="12" id="KW-0966">Cell projection</keyword>
<reference evidence="25 26" key="1">
    <citation type="submission" date="2018-11" db="EMBL/GenBank/DDBJ databases">
        <title>Complete genome sequence of Nocardioides baekrokdamisoli strain KCTC 39748.</title>
        <authorList>
            <person name="Kang S.W."/>
            <person name="Lee K.C."/>
            <person name="Kim K.K."/>
            <person name="Kim J.S."/>
            <person name="Kim D.S."/>
            <person name="Ko S.H."/>
            <person name="Yang S.H."/>
            <person name="Shin Y.K."/>
            <person name="Lee J.S."/>
        </authorList>
    </citation>
    <scope>NUCLEOTIDE SEQUENCE [LARGE SCALE GENOMIC DNA]</scope>
    <source>
        <strain evidence="25 26">KCTC 39748</strain>
    </source>
</reference>
<comment type="catalytic activity">
    <reaction evidence="20">
        <text>hexadecanoyl-CoA + H2O = hexadecanoate + CoA + H(+)</text>
        <dbReference type="Rhea" id="RHEA:16645"/>
        <dbReference type="ChEBI" id="CHEBI:7896"/>
        <dbReference type="ChEBI" id="CHEBI:15377"/>
        <dbReference type="ChEBI" id="CHEBI:15378"/>
        <dbReference type="ChEBI" id="CHEBI:57287"/>
        <dbReference type="ChEBI" id="CHEBI:57379"/>
        <dbReference type="EC" id="3.1.2.2"/>
    </reaction>
    <physiologicalReaction direction="left-to-right" evidence="20">
        <dbReference type="Rhea" id="RHEA:16646"/>
    </physiologicalReaction>
</comment>
<evidence type="ECO:0000256" key="6">
    <source>
        <dbReference type="ARBA" id="ARBA00022703"/>
    </source>
</evidence>
<evidence type="ECO:0000256" key="20">
    <source>
        <dbReference type="ARBA" id="ARBA00047734"/>
    </source>
</evidence>
<evidence type="ECO:0000256" key="1">
    <source>
        <dbReference type="ARBA" id="ARBA00004170"/>
    </source>
</evidence>
<evidence type="ECO:0000256" key="16">
    <source>
        <dbReference type="ARBA" id="ARBA00038848"/>
    </source>
</evidence>
<accession>A0A3G9J1I4</accession>
<evidence type="ECO:0000256" key="22">
    <source>
        <dbReference type="ARBA" id="ARBA00048074"/>
    </source>
</evidence>
<dbReference type="CDD" id="cd03443">
    <property type="entry name" value="PaaI_thioesterase"/>
    <property type="match status" value="1"/>
</dbReference>
<dbReference type="RefSeq" id="WP_125569808.1">
    <property type="nucleotide sequence ID" value="NZ_AP019307.1"/>
</dbReference>
<dbReference type="Proteomes" id="UP000271573">
    <property type="component" value="Chromosome"/>
</dbReference>
<comment type="catalytic activity">
    <reaction evidence="22">
        <text>dodecanoyl-CoA + H2O = dodecanoate + CoA + H(+)</text>
        <dbReference type="Rhea" id="RHEA:30135"/>
        <dbReference type="ChEBI" id="CHEBI:15377"/>
        <dbReference type="ChEBI" id="CHEBI:15378"/>
        <dbReference type="ChEBI" id="CHEBI:18262"/>
        <dbReference type="ChEBI" id="CHEBI:57287"/>
        <dbReference type="ChEBI" id="CHEBI:57375"/>
    </reaction>
    <physiologicalReaction direction="left-to-right" evidence="22">
        <dbReference type="Rhea" id="RHEA:30136"/>
    </physiologicalReaction>
</comment>
<comment type="catalytic activity">
    <reaction evidence="14">
        <text>(9Z)-octadecenoyl-CoA + H2O = (9Z)-octadecenoate + CoA + H(+)</text>
        <dbReference type="Rhea" id="RHEA:40139"/>
        <dbReference type="ChEBI" id="CHEBI:15377"/>
        <dbReference type="ChEBI" id="CHEBI:15378"/>
        <dbReference type="ChEBI" id="CHEBI:30823"/>
        <dbReference type="ChEBI" id="CHEBI:57287"/>
        <dbReference type="ChEBI" id="CHEBI:57387"/>
    </reaction>
    <physiologicalReaction direction="left-to-right" evidence="14">
        <dbReference type="Rhea" id="RHEA:40140"/>
    </physiologicalReaction>
</comment>
<dbReference type="EC" id="3.1.2.2" evidence="16"/>
<evidence type="ECO:0000256" key="23">
    <source>
        <dbReference type="ARBA" id="ARBA00048180"/>
    </source>
</evidence>
<dbReference type="InterPro" id="IPR029069">
    <property type="entry name" value="HotDog_dom_sf"/>
</dbReference>
<dbReference type="OrthoDB" id="5242242at2"/>
<dbReference type="EMBL" id="AP019307">
    <property type="protein sequence ID" value="BBH18513.1"/>
    <property type="molecule type" value="Genomic_DNA"/>
</dbReference>
<evidence type="ECO:0000256" key="10">
    <source>
        <dbReference type="ARBA" id="ARBA00023098"/>
    </source>
</evidence>
<keyword evidence="6" id="KW-0053">Apoptosis</keyword>
<evidence type="ECO:0000259" key="24">
    <source>
        <dbReference type="Pfam" id="PF03061"/>
    </source>
</evidence>
<comment type="subcellular location">
    <subcellularLocation>
        <location evidence="3">Cell projection</location>
        <location evidence="3">Ruffle membrane</location>
    </subcellularLocation>
    <subcellularLocation>
        <location evidence="2">Cytoplasm</location>
    </subcellularLocation>
    <subcellularLocation>
        <location evidence="1">Membrane</location>
        <topology evidence="1">Peripheral membrane protein</topology>
    </subcellularLocation>
</comment>
<evidence type="ECO:0000256" key="8">
    <source>
        <dbReference type="ARBA" id="ARBA00022832"/>
    </source>
</evidence>
<keyword evidence="9" id="KW-0809">Transit peptide</keyword>
<evidence type="ECO:0000256" key="5">
    <source>
        <dbReference type="ARBA" id="ARBA00022490"/>
    </source>
</evidence>
<sequence>MRAPYRYQILEVSPEELSHERDVYGSLADALRDLGEASLQTLVGEDEIREITGSVEALTARLRTHQIDGAYGVALTPEGLALNYGNAVVGLRNPIAPPVHVHRGGDGHTWADFHLNALYEGPPGLVHGGVVALILDQMLGECAADGGGPGMTGTLTIRYQHPTVLGDCSAEAWVTEIAETKTFVRGVLRDASGQETAEATGIFILPRWVRAKGAADEPASWG</sequence>
<dbReference type="PANTHER" id="PTHR12418:SF19">
    <property type="entry name" value="ACYL-COENZYME A THIOESTERASE THEM4"/>
    <property type="match status" value="1"/>
</dbReference>
<comment type="catalytic activity">
    <reaction evidence="21">
        <text>decanoyl-CoA + H2O = decanoate + CoA + H(+)</text>
        <dbReference type="Rhea" id="RHEA:40059"/>
        <dbReference type="ChEBI" id="CHEBI:15377"/>
        <dbReference type="ChEBI" id="CHEBI:15378"/>
        <dbReference type="ChEBI" id="CHEBI:27689"/>
        <dbReference type="ChEBI" id="CHEBI:57287"/>
        <dbReference type="ChEBI" id="CHEBI:61430"/>
    </reaction>
    <physiologicalReaction direction="left-to-right" evidence="21">
        <dbReference type="Rhea" id="RHEA:40060"/>
    </physiologicalReaction>
</comment>
<evidence type="ECO:0000256" key="14">
    <source>
        <dbReference type="ARBA" id="ARBA00037002"/>
    </source>
</evidence>
<dbReference type="AlphaFoldDB" id="A0A3G9J1I4"/>
<evidence type="ECO:0000256" key="13">
    <source>
        <dbReference type="ARBA" id="ARBA00035852"/>
    </source>
</evidence>
<dbReference type="Pfam" id="PF03061">
    <property type="entry name" value="4HBT"/>
    <property type="match status" value="1"/>
</dbReference>
<dbReference type="PANTHER" id="PTHR12418">
    <property type="entry name" value="ACYL-COENZYME A THIOESTERASE THEM4"/>
    <property type="match status" value="1"/>
</dbReference>
<evidence type="ECO:0000256" key="19">
    <source>
        <dbReference type="ARBA" id="ARBA00047588"/>
    </source>
</evidence>
<evidence type="ECO:0000256" key="3">
    <source>
        <dbReference type="ARBA" id="ARBA00004632"/>
    </source>
</evidence>
<gene>
    <name evidence="25" type="ORF">Back2_28000</name>
</gene>